<organism evidence="3 4">
    <name type="scientific">Sphingomonas carotinifaciens</name>
    <dbReference type="NCBI Taxonomy" id="1166323"/>
    <lineage>
        <taxon>Bacteria</taxon>
        <taxon>Pseudomonadati</taxon>
        <taxon>Pseudomonadota</taxon>
        <taxon>Alphaproteobacteria</taxon>
        <taxon>Sphingomonadales</taxon>
        <taxon>Sphingomonadaceae</taxon>
        <taxon>Sphingomonas</taxon>
    </lineage>
</organism>
<dbReference type="InterPro" id="IPR015422">
    <property type="entry name" value="PyrdxlP-dep_Trfase_small"/>
</dbReference>
<proteinExistence type="predicted"/>
<dbReference type="EMBL" id="WSUT01000001">
    <property type="protein sequence ID" value="MWC42139.1"/>
    <property type="molecule type" value="Genomic_DNA"/>
</dbReference>
<dbReference type="RefSeq" id="WP_149682439.1">
    <property type="nucleotide sequence ID" value="NZ_FNBI01000004.1"/>
</dbReference>
<keyword evidence="3" id="KW-0808">Transferase</keyword>
<accession>A0A1G7M205</accession>
<dbReference type="Proteomes" id="UP000436801">
    <property type="component" value="Unassembled WGS sequence"/>
</dbReference>
<keyword evidence="4" id="KW-1185">Reference proteome</keyword>
<evidence type="ECO:0000313" key="4">
    <source>
        <dbReference type="Proteomes" id="UP000323502"/>
    </source>
</evidence>
<dbReference type="Pfam" id="PF00155">
    <property type="entry name" value="Aminotran_1_2"/>
    <property type="match status" value="1"/>
</dbReference>
<gene>
    <name evidence="2" type="ORF">GQR91_00480</name>
    <name evidence="3" type="ORF">SAMN05216557_10450</name>
</gene>
<reference evidence="2 5" key="2">
    <citation type="submission" date="2019-12" db="EMBL/GenBank/DDBJ databases">
        <authorList>
            <person name="Zheng J."/>
        </authorList>
    </citation>
    <scope>NUCLEOTIDE SEQUENCE [LARGE SCALE GENOMIC DNA]</scope>
    <source>
        <strain evidence="2 5">DSM 27347</strain>
    </source>
</reference>
<dbReference type="AlphaFoldDB" id="A0A1G7M205"/>
<evidence type="ECO:0000259" key="1">
    <source>
        <dbReference type="Pfam" id="PF00155"/>
    </source>
</evidence>
<dbReference type="CDD" id="cd00609">
    <property type="entry name" value="AAT_like"/>
    <property type="match status" value="1"/>
</dbReference>
<name>A0A1G7M205_9SPHN</name>
<dbReference type="SUPFAM" id="SSF53383">
    <property type="entry name" value="PLP-dependent transferases"/>
    <property type="match status" value="1"/>
</dbReference>
<keyword evidence="3" id="KW-0032">Aminotransferase</keyword>
<reference evidence="3 4" key="1">
    <citation type="submission" date="2016-10" db="EMBL/GenBank/DDBJ databases">
        <authorList>
            <person name="Varghese N."/>
            <person name="Submissions S."/>
        </authorList>
    </citation>
    <scope>NUCLEOTIDE SEQUENCE [LARGE SCALE GENOMIC DNA]</scope>
    <source>
        <strain evidence="3 4">S7-754</strain>
    </source>
</reference>
<dbReference type="EMBL" id="FNBI01000004">
    <property type="protein sequence ID" value="SDF55858.1"/>
    <property type="molecule type" value="Genomic_DNA"/>
</dbReference>
<dbReference type="GO" id="GO:0030170">
    <property type="term" value="F:pyridoxal phosphate binding"/>
    <property type="evidence" value="ECO:0007669"/>
    <property type="project" value="InterPro"/>
</dbReference>
<dbReference type="InterPro" id="IPR015421">
    <property type="entry name" value="PyrdxlP-dep_Trfase_major"/>
</dbReference>
<dbReference type="Gene3D" id="3.40.640.10">
    <property type="entry name" value="Type I PLP-dependent aspartate aminotransferase-like (Major domain)"/>
    <property type="match status" value="1"/>
</dbReference>
<dbReference type="GO" id="GO:0008483">
    <property type="term" value="F:transaminase activity"/>
    <property type="evidence" value="ECO:0007669"/>
    <property type="project" value="UniProtKB-KW"/>
</dbReference>
<dbReference type="OrthoDB" id="9799304at2"/>
<feature type="domain" description="Aminotransferase class I/classII large" evidence="1">
    <location>
        <begin position="63"/>
        <end position="349"/>
    </location>
</feature>
<dbReference type="InterPro" id="IPR015424">
    <property type="entry name" value="PyrdxlP-dep_Trfase"/>
</dbReference>
<dbReference type="Gene3D" id="3.90.1150.10">
    <property type="entry name" value="Aspartate Aminotransferase, domain 1"/>
    <property type="match status" value="1"/>
</dbReference>
<evidence type="ECO:0000313" key="2">
    <source>
        <dbReference type="EMBL" id="MWC42139.1"/>
    </source>
</evidence>
<dbReference type="InterPro" id="IPR004839">
    <property type="entry name" value="Aminotransferase_I/II_large"/>
</dbReference>
<protein>
    <submittedName>
        <fullName evidence="2">Aminotransferase class I/II-fold pyridoxal phosphate-dependent enzyme</fullName>
    </submittedName>
    <submittedName>
        <fullName evidence="3">Histidinol-phosphate/aromatic aminotransferase or cobyric acid decarboxylase</fullName>
    </submittedName>
</protein>
<evidence type="ECO:0000313" key="5">
    <source>
        <dbReference type="Proteomes" id="UP000436801"/>
    </source>
</evidence>
<evidence type="ECO:0000313" key="3">
    <source>
        <dbReference type="EMBL" id="SDF55858.1"/>
    </source>
</evidence>
<sequence>MSTATDLLARSAHNPSFFAVRKTAPADRPLLDFCVPVNLHYPRAELLADAANQLDEITKYYPDYADVHQDHLARLTGLPADSIVVTNGSTEIITELVRAAQGPLMTCAPTFGQWTDLPREHGKAFDLLMRRREDDFVLDPRRVIKHVRAIRAQTLILSNPNNPTGVAMPLDEIRFIVEALADLSLIVIDESFIDFSDVESASALTLDHPNLIVVKSMGKTLGLHGVRLGYAVASPRSAARLRRQMPFWNINGLAAFVLSWVAARPQALIDSLAATAADRQMMETALQALPMLRVYPSAANFLFVELEEGVSGTKLRERLLTRHGIFIRDCGNKVGSSSRYLRLAVAASSAVTRLHDALSIELSRPAGLQCEA</sequence>
<dbReference type="Proteomes" id="UP000323502">
    <property type="component" value="Unassembled WGS sequence"/>
</dbReference>
<dbReference type="PANTHER" id="PTHR42885">
    <property type="entry name" value="HISTIDINOL-PHOSPHATE AMINOTRANSFERASE-RELATED"/>
    <property type="match status" value="1"/>
</dbReference>